<organism evidence="6 7">
    <name type="scientific">Ajellomyces capsulatus (strain H143)</name>
    <name type="common">Darling's disease fungus</name>
    <name type="synonym">Histoplasma capsulatum</name>
    <dbReference type="NCBI Taxonomy" id="544712"/>
    <lineage>
        <taxon>Eukaryota</taxon>
        <taxon>Fungi</taxon>
        <taxon>Dikarya</taxon>
        <taxon>Ascomycota</taxon>
        <taxon>Pezizomycotina</taxon>
        <taxon>Eurotiomycetes</taxon>
        <taxon>Eurotiomycetidae</taxon>
        <taxon>Onygenales</taxon>
        <taxon>Ajellomycetaceae</taxon>
        <taxon>Histoplasma</taxon>
    </lineage>
</organism>
<keyword evidence="4" id="KW-0472">Membrane</keyword>
<evidence type="ECO:0000256" key="2">
    <source>
        <dbReference type="ARBA" id="ARBA00022692"/>
    </source>
</evidence>
<feature type="region of interest" description="Disordered" evidence="5">
    <location>
        <begin position="1"/>
        <end position="37"/>
    </location>
</feature>
<dbReference type="HOGENOM" id="CLU_1229636_0_0_1"/>
<evidence type="ECO:0000256" key="4">
    <source>
        <dbReference type="ARBA" id="ARBA00023136"/>
    </source>
</evidence>
<dbReference type="STRING" id="544712.C6HKF1"/>
<dbReference type="GO" id="GO:0008320">
    <property type="term" value="F:protein transmembrane transporter activity"/>
    <property type="evidence" value="ECO:0007669"/>
    <property type="project" value="TreeGrafter"/>
</dbReference>
<protein>
    <submittedName>
        <fullName evidence="6">Mitochondrial import inner membrane translocase subunit TIM23</fullName>
    </submittedName>
</protein>
<dbReference type="Proteomes" id="UP000002624">
    <property type="component" value="Unassembled WGS sequence"/>
</dbReference>
<sequence>MSIWDTLSGRKTSTPSSPPSPPASTFDPTSAQDASSFLSGAAMPDPSLLHPLAGLNKDTLDYLSLEDSALDDLPGSRSALPSRGWSDDLSYGAGITYLTALSIGGTWGLIEGLRKTPVTAPPKLRLNGVLNSITRRGPFLGNSAGVIAVEITLETAKQMMERQSETEVYKKSTFYTWDGELDNSSDMGEANSNMAVDGCMPIPDDFDWSQLIDEEVAQWEEDSPN</sequence>
<reference evidence="7" key="1">
    <citation type="submission" date="2009-05" db="EMBL/GenBank/DDBJ databases">
        <title>The genome sequence of Ajellomyces capsulatus strain H143.</title>
        <authorList>
            <person name="Champion M."/>
            <person name="Cuomo C.A."/>
            <person name="Ma L.-J."/>
            <person name="Henn M.R."/>
            <person name="Sil A."/>
            <person name="Goldman B."/>
            <person name="Young S.K."/>
            <person name="Kodira C.D."/>
            <person name="Zeng Q."/>
            <person name="Koehrsen M."/>
            <person name="Alvarado L."/>
            <person name="Berlin A.M."/>
            <person name="Borenstein D."/>
            <person name="Chen Z."/>
            <person name="Engels R."/>
            <person name="Freedman E."/>
            <person name="Gellesch M."/>
            <person name="Goldberg J."/>
            <person name="Griggs A."/>
            <person name="Gujja S."/>
            <person name="Heiman D.I."/>
            <person name="Hepburn T.A."/>
            <person name="Howarth C."/>
            <person name="Jen D."/>
            <person name="Larson L."/>
            <person name="Lewis B."/>
            <person name="Mehta T."/>
            <person name="Park D."/>
            <person name="Pearson M."/>
            <person name="Roberts A."/>
            <person name="Saif S."/>
            <person name="Shea T.D."/>
            <person name="Shenoy N."/>
            <person name="Sisk P."/>
            <person name="Stolte C."/>
            <person name="Sykes S."/>
            <person name="Walk T."/>
            <person name="White J."/>
            <person name="Yandava C."/>
            <person name="Klein B."/>
            <person name="McEwen J.G."/>
            <person name="Puccia R."/>
            <person name="Goldman G.H."/>
            <person name="Felipe M.S."/>
            <person name="Nino-Vega G."/>
            <person name="San-Blas G."/>
            <person name="Taylor J.W."/>
            <person name="Mendoza L."/>
            <person name="Galagan J.E."/>
            <person name="Nusbaum C."/>
            <person name="Birren B.W."/>
        </authorList>
    </citation>
    <scope>NUCLEOTIDE SEQUENCE [LARGE SCALE GENOMIC DNA]</scope>
    <source>
        <strain evidence="7">H143</strain>
    </source>
</reference>
<keyword evidence="2" id="KW-0812">Transmembrane</keyword>
<dbReference type="VEuPathDB" id="FungiDB:HCDG_06682"/>
<dbReference type="PANTHER" id="PTHR15371:SF0">
    <property type="entry name" value="SD19278P"/>
    <property type="match status" value="1"/>
</dbReference>
<evidence type="ECO:0000256" key="5">
    <source>
        <dbReference type="SAM" id="MobiDB-lite"/>
    </source>
</evidence>
<dbReference type="Pfam" id="PF02466">
    <property type="entry name" value="Tim17"/>
    <property type="match status" value="1"/>
</dbReference>
<evidence type="ECO:0000313" key="6">
    <source>
        <dbReference type="EMBL" id="EER39577.1"/>
    </source>
</evidence>
<evidence type="ECO:0000256" key="3">
    <source>
        <dbReference type="ARBA" id="ARBA00022989"/>
    </source>
</evidence>
<dbReference type="AlphaFoldDB" id="C6HKF1"/>
<name>C6HKF1_AJECH</name>
<accession>C6HKF1</accession>
<dbReference type="OrthoDB" id="159299at2759"/>
<evidence type="ECO:0000313" key="7">
    <source>
        <dbReference type="Proteomes" id="UP000002624"/>
    </source>
</evidence>
<dbReference type="eggNOG" id="KOG3324">
    <property type="taxonomic scope" value="Eukaryota"/>
</dbReference>
<dbReference type="InterPro" id="IPR045238">
    <property type="entry name" value="Tim23-like"/>
</dbReference>
<keyword evidence="3" id="KW-1133">Transmembrane helix</keyword>
<evidence type="ECO:0000256" key="1">
    <source>
        <dbReference type="ARBA" id="ARBA00004141"/>
    </source>
</evidence>
<proteinExistence type="predicted"/>
<comment type="subcellular location">
    <subcellularLocation>
        <location evidence="1">Membrane</location>
        <topology evidence="1">Multi-pass membrane protein</topology>
    </subcellularLocation>
</comment>
<dbReference type="GO" id="GO:0030150">
    <property type="term" value="P:protein import into mitochondrial matrix"/>
    <property type="evidence" value="ECO:0007669"/>
    <property type="project" value="TreeGrafter"/>
</dbReference>
<dbReference type="GO" id="GO:0005744">
    <property type="term" value="C:TIM23 mitochondrial import inner membrane translocase complex"/>
    <property type="evidence" value="ECO:0007669"/>
    <property type="project" value="TreeGrafter"/>
</dbReference>
<dbReference type="PANTHER" id="PTHR15371">
    <property type="entry name" value="TIM23"/>
    <property type="match status" value="1"/>
</dbReference>
<gene>
    <name evidence="6" type="ORF">HCDG_06682</name>
</gene>
<dbReference type="EMBL" id="GG692429">
    <property type="protein sequence ID" value="EER39577.1"/>
    <property type="molecule type" value="Genomic_DNA"/>
</dbReference>